<dbReference type="EMBL" id="JAPEVA010000214">
    <property type="protein sequence ID" value="KAJ4392689.1"/>
    <property type="molecule type" value="Genomic_DNA"/>
</dbReference>
<name>A0A9W9CYR1_9PLEO</name>
<dbReference type="OrthoDB" id="10566255at2759"/>
<feature type="region of interest" description="Disordered" evidence="1">
    <location>
        <begin position="1"/>
        <end position="30"/>
    </location>
</feature>
<reference evidence="2" key="1">
    <citation type="submission" date="2022-10" db="EMBL/GenBank/DDBJ databases">
        <title>Tapping the CABI collections for fungal endophytes: first genome assemblies for Collariella, Neodidymelliopsis, Ascochyta clinopodiicola, Didymella pomorum, Didymosphaeria variabile, Neocosmospora piperis and Neocucurbitaria cava.</title>
        <authorList>
            <person name="Hill R."/>
        </authorList>
    </citation>
    <scope>NUCLEOTIDE SEQUENCE</scope>
    <source>
        <strain evidence="2">IMI 355091</strain>
    </source>
</reference>
<keyword evidence="3" id="KW-1185">Reference proteome</keyword>
<organism evidence="2 3">
    <name type="scientific">Didymella pomorum</name>
    <dbReference type="NCBI Taxonomy" id="749634"/>
    <lineage>
        <taxon>Eukaryota</taxon>
        <taxon>Fungi</taxon>
        <taxon>Dikarya</taxon>
        <taxon>Ascomycota</taxon>
        <taxon>Pezizomycotina</taxon>
        <taxon>Dothideomycetes</taxon>
        <taxon>Pleosporomycetidae</taxon>
        <taxon>Pleosporales</taxon>
        <taxon>Pleosporineae</taxon>
        <taxon>Didymellaceae</taxon>
        <taxon>Didymella</taxon>
    </lineage>
</organism>
<dbReference type="AlphaFoldDB" id="A0A9W9CYR1"/>
<accession>A0A9W9CYR1</accession>
<evidence type="ECO:0000256" key="1">
    <source>
        <dbReference type="SAM" id="MobiDB-lite"/>
    </source>
</evidence>
<protein>
    <submittedName>
        <fullName evidence="2">Uncharacterized protein</fullName>
    </submittedName>
</protein>
<comment type="caution">
    <text evidence="2">The sequence shown here is derived from an EMBL/GenBank/DDBJ whole genome shotgun (WGS) entry which is preliminary data.</text>
</comment>
<dbReference type="Proteomes" id="UP001140510">
    <property type="component" value="Unassembled WGS sequence"/>
</dbReference>
<evidence type="ECO:0000313" key="3">
    <source>
        <dbReference type="Proteomes" id="UP001140510"/>
    </source>
</evidence>
<evidence type="ECO:0000313" key="2">
    <source>
        <dbReference type="EMBL" id="KAJ4392689.1"/>
    </source>
</evidence>
<sequence>MAGVVQPTRQKISPRIKREPTDANLSPHDPMDEYRQLAAQNDEIIVDQKLAEVQRGQERQEKEFDE</sequence>
<proteinExistence type="predicted"/>
<gene>
    <name evidence="2" type="ORF">N0V91_011311</name>
</gene>